<dbReference type="PANTHER" id="PTHR30244">
    <property type="entry name" value="TRANSAMINASE"/>
    <property type="match status" value="1"/>
</dbReference>
<proteinExistence type="inferred from homology"/>
<dbReference type="GO" id="GO:0000271">
    <property type="term" value="P:polysaccharide biosynthetic process"/>
    <property type="evidence" value="ECO:0007669"/>
    <property type="project" value="TreeGrafter"/>
</dbReference>
<dbReference type="InterPro" id="IPR015421">
    <property type="entry name" value="PyrdxlP-dep_Trfase_major"/>
</dbReference>
<evidence type="ECO:0000313" key="5">
    <source>
        <dbReference type="Proteomes" id="UP000262073"/>
    </source>
</evidence>
<keyword evidence="4" id="KW-0808">Transferase</keyword>
<dbReference type="InterPro" id="IPR000653">
    <property type="entry name" value="DegT/StrS_aminotransferase"/>
</dbReference>
<dbReference type="PANTHER" id="PTHR30244:SF34">
    <property type="entry name" value="DTDP-4-AMINO-4,6-DIDEOXYGALACTOSE TRANSAMINASE"/>
    <property type="match status" value="1"/>
</dbReference>
<name>A0A346NP92_9ALTE</name>
<organism evidence="4 5">
    <name type="scientific">Salinimonas sediminis</name>
    <dbReference type="NCBI Taxonomy" id="2303538"/>
    <lineage>
        <taxon>Bacteria</taxon>
        <taxon>Pseudomonadati</taxon>
        <taxon>Pseudomonadota</taxon>
        <taxon>Gammaproteobacteria</taxon>
        <taxon>Alteromonadales</taxon>
        <taxon>Alteromonadaceae</taxon>
        <taxon>Alteromonas/Salinimonas group</taxon>
        <taxon>Salinimonas</taxon>
    </lineage>
</organism>
<dbReference type="Gene3D" id="3.90.1150.10">
    <property type="entry name" value="Aspartate Aminotransferase, domain 1"/>
    <property type="match status" value="1"/>
</dbReference>
<evidence type="ECO:0000256" key="2">
    <source>
        <dbReference type="ARBA" id="ARBA00037999"/>
    </source>
</evidence>
<accession>A0A346NP92</accession>
<dbReference type="InterPro" id="IPR015422">
    <property type="entry name" value="PyrdxlP-dep_Trfase_small"/>
</dbReference>
<protein>
    <submittedName>
        <fullName evidence="4">DegT/DnrJ/EryC1/StrS aminotransferase family protein</fullName>
    </submittedName>
</protein>
<keyword evidence="5" id="KW-1185">Reference proteome</keyword>
<keyword evidence="1 3" id="KW-0663">Pyridoxal phosphate</keyword>
<dbReference type="Gene3D" id="3.40.640.10">
    <property type="entry name" value="Type I PLP-dependent aspartate aminotransferase-like (Major domain)"/>
    <property type="match status" value="1"/>
</dbReference>
<evidence type="ECO:0000256" key="3">
    <source>
        <dbReference type="RuleBase" id="RU004508"/>
    </source>
</evidence>
<gene>
    <name evidence="4" type="ORF">D0Y50_13930</name>
</gene>
<dbReference type="KEGG" id="salm:D0Y50_13930"/>
<dbReference type="Proteomes" id="UP000262073">
    <property type="component" value="Chromosome"/>
</dbReference>
<keyword evidence="4" id="KW-0032">Aminotransferase</keyword>
<evidence type="ECO:0000313" key="4">
    <source>
        <dbReference type="EMBL" id="AXR07349.1"/>
    </source>
</evidence>
<dbReference type="EMBL" id="CP031769">
    <property type="protein sequence ID" value="AXR07349.1"/>
    <property type="molecule type" value="Genomic_DNA"/>
</dbReference>
<dbReference type="OrthoDB" id="6379669at2"/>
<dbReference type="InterPro" id="IPR015424">
    <property type="entry name" value="PyrdxlP-dep_Trfase"/>
</dbReference>
<dbReference type="AlphaFoldDB" id="A0A346NP92"/>
<sequence length="396" mass="43192">MAAVGPMSWNQLPPVGTKALPWSQDYAPSPLSFAGFDYKLVNSGTAALGAILRWDVAQRTSDQPYKVVIPGYACPDLVAACVYAGAVPVILDLTDTRYQYNNEQLAAVADSISAVICPALFGISMPIAELRATLGDDVLIIEDNAQWFPETAINRQRASLKNYPLPADTHQADFFITSFGRGKPVNLLGGGLLAWNTSRVPSFTLSLEAVNEHPGKLKMQARAFNLLCQPFFYGALSRVPGLHLGATRYHALDSVTALSTARQHSLPAAVLAYLRGHRAAQQTLQDALPLLWAEQAGDKRLLRFPLITQSAQSRDTLLHKLNHAGLGASAMYAKPLRDIDGMDKLVEAPFATPVCQQLADCMLTLPLHKGVKPKHVQRMIHIIDEQRQWLSNKPAA</sequence>
<dbReference type="GO" id="GO:0030170">
    <property type="term" value="F:pyridoxal phosphate binding"/>
    <property type="evidence" value="ECO:0007669"/>
    <property type="project" value="TreeGrafter"/>
</dbReference>
<reference evidence="4 5" key="1">
    <citation type="submission" date="2018-08" db="EMBL/GenBank/DDBJ databases">
        <title>Salinimonas sediminis sp. nov., a piezophilic bacterium isolated from a deep-sea sediment sample from the New Britain Trench.</title>
        <authorList>
            <person name="Cao J."/>
        </authorList>
    </citation>
    <scope>NUCLEOTIDE SEQUENCE [LARGE SCALE GENOMIC DNA]</scope>
    <source>
        <strain evidence="4 5">N102</strain>
    </source>
</reference>
<dbReference type="GO" id="GO:0008483">
    <property type="term" value="F:transaminase activity"/>
    <property type="evidence" value="ECO:0007669"/>
    <property type="project" value="UniProtKB-KW"/>
</dbReference>
<dbReference type="Pfam" id="PF01041">
    <property type="entry name" value="DegT_DnrJ_EryC1"/>
    <property type="match status" value="2"/>
</dbReference>
<dbReference type="RefSeq" id="WP_117317460.1">
    <property type="nucleotide sequence ID" value="NZ_CP031769.1"/>
</dbReference>
<comment type="similarity">
    <text evidence="2 3">Belongs to the DegT/DnrJ/EryC1 family.</text>
</comment>
<dbReference type="SUPFAM" id="SSF53383">
    <property type="entry name" value="PLP-dependent transferases"/>
    <property type="match status" value="1"/>
</dbReference>
<evidence type="ECO:0000256" key="1">
    <source>
        <dbReference type="ARBA" id="ARBA00022898"/>
    </source>
</evidence>